<comment type="caution">
    <text evidence="1">The sequence shown here is derived from an EMBL/GenBank/DDBJ whole genome shotgun (WGS) entry which is preliminary data.</text>
</comment>
<dbReference type="EMBL" id="QRVU01000004">
    <property type="protein sequence ID" value="RGS73397.1"/>
    <property type="molecule type" value="Genomic_DNA"/>
</dbReference>
<dbReference type="AlphaFoldDB" id="A0A412KYP5"/>
<name>A0A412KYP5_9FIRM</name>
<protein>
    <submittedName>
        <fullName evidence="1">Uncharacterized protein</fullName>
    </submittedName>
</protein>
<accession>A0A412KYP5</accession>
<sequence length="63" mass="7112">MKNNGNQPMELSLPMPKVGIENPGVAAPGFLLRVQMDTLLLFAYRHYSICSLIIQYVNKIMKC</sequence>
<proteinExistence type="predicted"/>
<evidence type="ECO:0000313" key="2">
    <source>
        <dbReference type="Proteomes" id="UP000285981"/>
    </source>
</evidence>
<reference evidence="1 2" key="1">
    <citation type="submission" date="2018-08" db="EMBL/GenBank/DDBJ databases">
        <title>A genome reference for cultivated species of the human gut microbiota.</title>
        <authorList>
            <person name="Zou Y."/>
            <person name="Xue W."/>
            <person name="Luo G."/>
        </authorList>
    </citation>
    <scope>NUCLEOTIDE SEQUENCE [LARGE SCALE GENOMIC DNA]</scope>
    <source>
        <strain evidence="1 2">AF21-25</strain>
    </source>
</reference>
<organism evidence="1 2">
    <name type="scientific">Dorea formicigenerans</name>
    <dbReference type="NCBI Taxonomy" id="39486"/>
    <lineage>
        <taxon>Bacteria</taxon>
        <taxon>Bacillati</taxon>
        <taxon>Bacillota</taxon>
        <taxon>Clostridia</taxon>
        <taxon>Lachnospirales</taxon>
        <taxon>Lachnospiraceae</taxon>
        <taxon>Dorea</taxon>
    </lineage>
</organism>
<evidence type="ECO:0000313" key="1">
    <source>
        <dbReference type="EMBL" id="RGS73397.1"/>
    </source>
</evidence>
<gene>
    <name evidence="1" type="ORF">DWX78_01340</name>
</gene>
<dbReference type="Proteomes" id="UP000285981">
    <property type="component" value="Unassembled WGS sequence"/>
</dbReference>